<keyword evidence="3" id="KW-1185">Reference proteome</keyword>
<proteinExistence type="predicted"/>
<protein>
    <submittedName>
        <fullName evidence="2">Uncharacterized protein</fullName>
    </submittedName>
</protein>
<evidence type="ECO:0000256" key="1">
    <source>
        <dbReference type="SAM" id="SignalP"/>
    </source>
</evidence>
<dbReference type="Proteomes" id="UP000024635">
    <property type="component" value="Unassembled WGS sequence"/>
</dbReference>
<dbReference type="AlphaFoldDB" id="A0A016UWB4"/>
<feature type="chain" id="PRO_5001489303" evidence="1">
    <location>
        <begin position="19"/>
        <end position="132"/>
    </location>
</feature>
<accession>A0A016UWB4</accession>
<gene>
    <name evidence="2" type="primary">Acey_s0026.g1352</name>
    <name evidence="2" type="ORF">Y032_0026g1352</name>
</gene>
<comment type="caution">
    <text evidence="2">The sequence shown here is derived from an EMBL/GenBank/DDBJ whole genome shotgun (WGS) entry which is preliminary data.</text>
</comment>
<keyword evidence="1" id="KW-0732">Signal</keyword>
<sequence>MLVLLLSLVAFLLLGISAIEVDNTKDLSISPIHIPCTLFCIQGYKCALVASENCVFCRPTPRCIQRECDTSCVLPCPFLSKCMLVATSCCPKATCRRNPIIFTIRPPKEVIDFTIEPPKLTFKPGKPFEHIP</sequence>
<evidence type="ECO:0000313" key="2">
    <source>
        <dbReference type="EMBL" id="EYC18763.1"/>
    </source>
</evidence>
<feature type="signal peptide" evidence="1">
    <location>
        <begin position="1"/>
        <end position="18"/>
    </location>
</feature>
<dbReference type="EMBL" id="JARK01001362">
    <property type="protein sequence ID" value="EYC18763.1"/>
    <property type="molecule type" value="Genomic_DNA"/>
</dbReference>
<reference evidence="3" key="1">
    <citation type="journal article" date="2015" name="Nat. Genet.">
        <title>The genome and transcriptome of the zoonotic hookworm Ancylostoma ceylanicum identify infection-specific gene families.</title>
        <authorList>
            <person name="Schwarz E.M."/>
            <person name="Hu Y."/>
            <person name="Antoshechkin I."/>
            <person name="Miller M.M."/>
            <person name="Sternberg P.W."/>
            <person name="Aroian R.V."/>
        </authorList>
    </citation>
    <scope>NUCLEOTIDE SEQUENCE</scope>
    <source>
        <strain evidence="3">HY135</strain>
    </source>
</reference>
<organism evidence="2 3">
    <name type="scientific">Ancylostoma ceylanicum</name>
    <dbReference type="NCBI Taxonomy" id="53326"/>
    <lineage>
        <taxon>Eukaryota</taxon>
        <taxon>Metazoa</taxon>
        <taxon>Ecdysozoa</taxon>
        <taxon>Nematoda</taxon>
        <taxon>Chromadorea</taxon>
        <taxon>Rhabditida</taxon>
        <taxon>Rhabditina</taxon>
        <taxon>Rhabditomorpha</taxon>
        <taxon>Strongyloidea</taxon>
        <taxon>Ancylostomatidae</taxon>
        <taxon>Ancylostomatinae</taxon>
        <taxon>Ancylostoma</taxon>
    </lineage>
</organism>
<dbReference type="OrthoDB" id="5839782at2759"/>
<name>A0A016UWB4_9BILA</name>
<evidence type="ECO:0000313" key="3">
    <source>
        <dbReference type="Proteomes" id="UP000024635"/>
    </source>
</evidence>